<keyword evidence="5" id="KW-0175">Coiled coil</keyword>
<protein>
    <recommendedName>
        <fullName evidence="6">Protein kinase domain-containing protein</fullName>
    </recommendedName>
</protein>
<dbReference type="PROSITE" id="PS00107">
    <property type="entry name" value="PROTEIN_KINASE_ATP"/>
    <property type="match status" value="1"/>
</dbReference>
<keyword evidence="4" id="KW-0808">Transferase</keyword>
<gene>
    <name evidence="7" type="ORF">M9Y10_007250</name>
</gene>
<dbReference type="PROSITE" id="PS50011">
    <property type="entry name" value="PROTEIN_KINASE_DOM"/>
    <property type="match status" value="1"/>
</dbReference>
<evidence type="ECO:0000256" key="3">
    <source>
        <dbReference type="PROSITE-ProRule" id="PRU10141"/>
    </source>
</evidence>
<dbReference type="PANTHER" id="PTHR44329:SF214">
    <property type="entry name" value="PROTEIN KINASE DOMAIN-CONTAINING PROTEIN"/>
    <property type="match status" value="1"/>
</dbReference>
<evidence type="ECO:0000256" key="1">
    <source>
        <dbReference type="ARBA" id="ARBA00022741"/>
    </source>
</evidence>
<dbReference type="SMART" id="SM00220">
    <property type="entry name" value="S_TKc"/>
    <property type="match status" value="1"/>
</dbReference>
<keyword evidence="4" id="KW-0723">Serine/threonine-protein kinase</keyword>
<dbReference type="InterPro" id="IPR000719">
    <property type="entry name" value="Prot_kinase_dom"/>
</dbReference>
<accession>A0ABR2J175</accession>
<reference evidence="7 8" key="1">
    <citation type="submission" date="2024-04" db="EMBL/GenBank/DDBJ databases">
        <title>Tritrichomonas musculus Genome.</title>
        <authorList>
            <person name="Alves-Ferreira E."/>
            <person name="Grigg M."/>
            <person name="Lorenzi H."/>
            <person name="Galac M."/>
        </authorList>
    </citation>
    <scope>NUCLEOTIDE SEQUENCE [LARGE SCALE GENOMIC DNA]</scope>
    <source>
        <strain evidence="7 8">EAF2021</strain>
    </source>
</reference>
<evidence type="ECO:0000313" key="7">
    <source>
        <dbReference type="EMBL" id="KAK8871521.1"/>
    </source>
</evidence>
<dbReference type="InterPro" id="IPR011009">
    <property type="entry name" value="Kinase-like_dom_sf"/>
</dbReference>
<comment type="caution">
    <text evidence="7">The sequence shown here is derived from an EMBL/GenBank/DDBJ whole genome shotgun (WGS) entry which is preliminary data.</text>
</comment>
<dbReference type="EMBL" id="JAPFFF010000013">
    <property type="protein sequence ID" value="KAK8871521.1"/>
    <property type="molecule type" value="Genomic_DNA"/>
</dbReference>
<sequence length="458" mass="53697">MSNPNVFIIVYKGKEIIFDFPKVNFKHELVQSISYLLQHFVRIKGIIQYNLLEELCFSEKIVFEDSLPLVFYENSAYAFIDFRELFTFYQKKSHKINSITFYTEQIEPRNCNSQYLSEIAKQYGLHDYPLEIQCDSNEEVIKRLREENNKLKKYLFAVKEKKADISFFDFDDYEEGEMIGNGATSSIKLYKKKDVQKYAKKELRDFNKITLQHFITEGKILFKLHHPCIVDIIAVNYGDDKNPPSMILSLESESLEDAIEKNELDHNQKNMILVEIVLGMRYIHHRNFMHRDLKPGNILLTKEKHVKISDFGLAKEINISVSLTKGVGTLRFMAPELYDCNIEYTNKVDVYAFGIILFYLVTNGYPPYIMKNIMNGVIPTIPPRVASWVSQLIVQCLSFDPENRPTFVEIFELMKSNNFDFFSDKNGQPLDEIQLKSKQDIETRVLEIEAFEYQHQND</sequence>
<feature type="domain" description="Protein kinase" evidence="6">
    <location>
        <begin position="173"/>
        <end position="422"/>
    </location>
</feature>
<evidence type="ECO:0000256" key="4">
    <source>
        <dbReference type="RuleBase" id="RU000304"/>
    </source>
</evidence>
<evidence type="ECO:0000256" key="2">
    <source>
        <dbReference type="ARBA" id="ARBA00022840"/>
    </source>
</evidence>
<dbReference type="Gene3D" id="1.10.510.10">
    <property type="entry name" value="Transferase(Phosphotransferase) domain 1"/>
    <property type="match status" value="1"/>
</dbReference>
<keyword evidence="2 3" id="KW-0067">ATP-binding</keyword>
<dbReference type="InterPro" id="IPR051681">
    <property type="entry name" value="Ser/Thr_Kinases-Pseudokinases"/>
</dbReference>
<keyword evidence="8" id="KW-1185">Reference proteome</keyword>
<comment type="similarity">
    <text evidence="4">Belongs to the protein kinase superfamily.</text>
</comment>
<keyword evidence="4" id="KW-0418">Kinase</keyword>
<dbReference type="PANTHER" id="PTHR44329">
    <property type="entry name" value="SERINE/THREONINE-PROTEIN KINASE TNNI3K-RELATED"/>
    <property type="match status" value="1"/>
</dbReference>
<dbReference type="Proteomes" id="UP001470230">
    <property type="component" value="Unassembled WGS sequence"/>
</dbReference>
<evidence type="ECO:0000259" key="6">
    <source>
        <dbReference type="PROSITE" id="PS50011"/>
    </source>
</evidence>
<dbReference type="SUPFAM" id="SSF56112">
    <property type="entry name" value="Protein kinase-like (PK-like)"/>
    <property type="match status" value="1"/>
</dbReference>
<dbReference type="Pfam" id="PF00069">
    <property type="entry name" value="Pkinase"/>
    <property type="match status" value="1"/>
</dbReference>
<proteinExistence type="inferred from homology"/>
<keyword evidence="1 3" id="KW-0547">Nucleotide-binding</keyword>
<feature type="binding site" evidence="3">
    <location>
        <position position="201"/>
    </location>
    <ligand>
        <name>ATP</name>
        <dbReference type="ChEBI" id="CHEBI:30616"/>
    </ligand>
</feature>
<dbReference type="InterPro" id="IPR008271">
    <property type="entry name" value="Ser/Thr_kinase_AS"/>
</dbReference>
<feature type="coiled-coil region" evidence="5">
    <location>
        <begin position="134"/>
        <end position="161"/>
    </location>
</feature>
<dbReference type="InterPro" id="IPR017441">
    <property type="entry name" value="Protein_kinase_ATP_BS"/>
</dbReference>
<name>A0ABR2J175_9EUKA</name>
<evidence type="ECO:0000256" key="5">
    <source>
        <dbReference type="SAM" id="Coils"/>
    </source>
</evidence>
<organism evidence="7 8">
    <name type="scientific">Tritrichomonas musculus</name>
    <dbReference type="NCBI Taxonomy" id="1915356"/>
    <lineage>
        <taxon>Eukaryota</taxon>
        <taxon>Metamonada</taxon>
        <taxon>Parabasalia</taxon>
        <taxon>Tritrichomonadida</taxon>
        <taxon>Tritrichomonadidae</taxon>
        <taxon>Tritrichomonas</taxon>
    </lineage>
</organism>
<dbReference type="PROSITE" id="PS00108">
    <property type="entry name" value="PROTEIN_KINASE_ST"/>
    <property type="match status" value="1"/>
</dbReference>
<evidence type="ECO:0000313" key="8">
    <source>
        <dbReference type="Proteomes" id="UP001470230"/>
    </source>
</evidence>